<dbReference type="SUPFAM" id="SSF56935">
    <property type="entry name" value="Porins"/>
    <property type="match status" value="1"/>
</dbReference>
<dbReference type="Gene3D" id="2.170.130.10">
    <property type="entry name" value="TonB-dependent receptor, plug domain"/>
    <property type="match status" value="1"/>
</dbReference>
<evidence type="ECO:0000256" key="1">
    <source>
        <dbReference type="ARBA" id="ARBA00010556"/>
    </source>
</evidence>
<gene>
    <name evidence="4" type="ORF">GCM10017764_03910</name>
</gene>
<organism evidence="4 5">
    <name type="scientific">Sphingobacterium griseoflavum</name>
    <dbReference type="NCBI Taxonomy" id="1474952"/>
    <lineage>
        <taxon>Bacteria</taxon>
        <taxon>Pseudomonadati</taxon>
        <taxon>Bacteroidota</taxon>
        <taxon>Sphingobacteriia</taxon>
        <taxon>Sphingobacteriales</taxon>
        <taxon>Sphingobacteriaceae</taxon>
        <taxon>Sphingobacterium</taxon>
    </lineage>
</organism>
<dbReference type="Gene3D" id="1.50.10.20">
    <property type="match status" value="1"/>
</dbReference>
<feature type="domain" description="Alpha-2-macroglobulin" evidence="3">
    <location>
        <begin position="1222"/>
        <end position="1312"/>
    </location>
</feature>
<evidence type="ECO:0000313" key="4">
    <source>
        <dbReference type="EMBL" id="GHE23423.1"/>
    </source>
</evidence>
<sequence length="1948" mass="222495">MFLCAQEQPLRIGIDGQWKQIEQLIAIKNYEQTLPILADIKAHAKRNGLRDVYIRAFLAETQALRVNKTDDKTFEEIQKHFERTLQEGDTVQRSVIKNFYALFLESNSHRFQPISSNRFIKATSEEKQQIIDSVFRTSLAAKEALQQELTTQWSSLFDDTRNSYLMPTLYHLLAYQYLEVLRSRSDSLGEADQLKAEVLAFNKQAGYAEATSYLLSKKLLDDSWNIASRLAELNRIMEEQPSAYNAYILSRIASAFQERADYKQAMHYVQRVFSAYPSSVWRVEAEKIEQQIRATSIDVQHDLRIPAQAYHPIKINTRNADSLFIQVFRTTNTANSPYQTFKIRHDSTTHETRLDAPLAYQESIALGQFDDHYHHHSIYKINPLDHGHYTVLLSNNAQFKDDGLYQEVVHSSFTVSDVFVSAVLDEETDHDERYRILLIDRNTGKAYANKKVALYETNPKSKARKVQSFTTNKAGEFTYRTSDRRNRDDLDYYDLLLPTENHLISLMDLEIPEHYGDEDDMDEELEGEETAITLTDRSIYRPGQKVYFKAILYNNSSTKGKILSQKKIAVYLHDANGQKVDSLKVETNLFGSANGILQLPLKTLSGRFNLKVFAGKQELHSTYIRVEEYKRPTFKVTFETNKETYKLLDTAVFVGHAESFAGVPIAQANVRYKIELYGQSRNYSHHNLLDSVTQTDQQGKFHLRVPLNDSSMLQESNFSIRYTAEVTSPSGEMQSANERYFYAKTPWNIDIMAGSPSAENRWSELTIATKNPNGQPLPFAGQVHIYKVKEPDLVVADRSKSYFMRTDYHLLSVSDYKRYFPMQFDELLLSQEEQKTWVKTYEFNSNDRDTIHLDSIMFSRGNYRIEAISIQGTDTIRAHSYKQIYDPVSRRVSAKEFLTVGLDSSSYAVGDKVQVRFETDLADAKQLFVFHKRRGKPAKAIAIDIQNGKAVYSFNINKEDVAVLPLALHAFIIKNDMAELRSIHIPIKQKDKQLAIQTVTFRDKITPGQAESWRFKIKQNEDVIPAELALSMYDAALDEFEAHSFPHSFDRPHPYYYHRQEAQQHLLGDFYEETNSSNVFVGTRYQAQLYMQTPIVRSYGLWTAGRYHYVAKSLSSALQGRVAGIAVTGYSTLDEVVVIRGTASAAPNAPLYVVDGEVMEQIDMSKISPDQINSFSVLKDAAATALYGSRAAGGVIIITTKEGSKIQEQLTAAQTRSNLQETAFFFPALYTDEQGDVSVEFNSPEALSKWKLLLFAHGKNLEAGMGTFYTRTQKELMVSPNMPRYFREGDQLLLKATIQYLREEAMTGNIRLEFINPETNEVISARFLDKPTQPFAVDSKKNLTVSWAVQIPMGFSTVQVKIVAASAGFSDGEIHELAILPNRVLVSETSPLLLHPNETKQFQLETADKENLQARIQIQSNPVLEVIGALDYLNNYPYACTEQLSSKWFSLKMVQYIQQQYPAIANYFSALRSQQTESKLSENSALTELSAEEMPWIRDIKRDSEKLAALSKLFDENNTFEIAEIEKKLLKQQLETGAFPWFEGGRANVYISIRLLEIWGKVWNLDHRLVSNDMRKIAEKLMQYLDTDSLIVDKKASTSMALDYLYARHYWQGLYPLDTKQQALLTDKISQSPLLTAQHSAGIAAKSWIVNQLFGKGEQTDQLRNRIIQEVLNDTQKGMYWESNMKSYNAVSLQSYMVEAYKLNDPSKLNALTQWIYYHKQASHWQTTWMTVDAIYALLLANNPSEFVLENSVTLSVDQQAVPLEPASLGQVAKTFTRQDLQKNVELGVQNNNRRAIYGYLNHQYFANETSLSAVVNNLSISKEYQVQRDGKWIVSKSAKLGEKVKVRLIVIAGESFSNLHLKDSRPSGVEPIYQPSGYRWWQGYYFSMKDASTNYFFDRLSKGKHVYEYEVKANNAGVFQSGISTIGSMYDPSVNARASSIVLEIEE</sequence>
<dbReference type="SMART" id="SM01360">
    <property type="entry name" value="A2M"/>
    <property type="match status" value="1"/>
</dbReference>
<keyword evidence="2" id="KW-0802">TPR repeat</keyword>
<dbReference type="NCBIfam" id="TIGR04057">
    <property type="entry name" value="SusC_RagA_signa"/>
    <property type="match status" value="1"/>
</dbReference>
<dbReference type="InterPro" id="IPR019734">
    <property type="entry name" value="TPR_rpt"/>
</dbReference>
<comment type="caution">
    <text evidence="4">The sequence shown here is derived from an EMBL/GenBank/DDBJ whole genome shotgun (WGS) entry which is preliminary data.</text>
</comment>
<dbReference type="PANTHER" id="PTHR40094">
    <property type="entry name" value="ALPHA-2-MACROGLOBULIN HOMOLOG"/>
    <property type="match status" value="1"/>
</dbReference>
<reference evidence="5" key="1">
    <citation type="journal article" date="2019" name="Int. J. Syst. Evol. Microbiol.">
        <title>The Global Catalogue of Microorganisms (GCM) 10K type strain sequencing project: providing services to taxonomists for standard genome sequencing and annotation.</title>
        <authorList>
            <consortium name="The Broad Institute Genomics Platform"/>
            <consortium name="The Broad Institute Genome Sequencing Center for Infectious Disease"/>
            <person name="Wu L."/>
            <person name="Ma J."/>
        </authorList>
    </citation>
    <scope>NUCLEOTIDE SEQUENCE [LARGE SCALE GENOMIC DNA]</scope>
    <source>
        <strain evidence="5">CGMCC 1.12966</strain>
    </source>
</reference>
<protein>
    <recommendedName>
        <fullName evidence="3">Alpha-2-macroglobulin domain-containing protein</fullName>
    </recommendedName>
</protein>
<dbReference type="InterPro" id="IPR002890">
    <property type="entry name" value="MG2"/>
</dbReference>
<dbReference type="InterPro" id="IPR023997">
    <property type="entry name" value="TonB-dep_OMP_SusC/RagA_CS"/>
</dbReference>
<dbReference type="Pfam" id="PF17973">
    <property type="entry name" value="bMG10"/>
    <property type="match status" value="1"/>
</dbReference>
<evidence type="ECO:0000259" key="3">
    <source>
        <dbReference type="SMART" id="SM01360"/>
    </source>
</evidence>
<name>A0ABQ3HSU1_9SPHI</name>
<dbReference type="Pfam" id="PF00207">
    <property type="entry name" value="A2M"/>
    <property type="match status" value="1"/>
</dbReference>
<dbReference type="InterPro" id="IPR037066">
    <property type="entry name" value="Plug_dom_sf"/>
</dbReference>
<feature type="repeat" description="TPR" evidence="2">
    <location>
        <begin position="246"/>
        <end position="279"/>
    </location>
</feature>
<dbReference type="Gene3D" id="2.60.40.1930">
    <property type="match status" value="1"/>
</dbReference>
<dbReference type="Pfam" id="PF07715">
    <property type="entry name" value="Plug"/>
    <property type="match status" value="1"/>
</dbReference>
<comment type="similarity">
    <text evidence="1">Belongs to the protease inhibitor I39 (alpha-2-macroglobulin) family. Bacterial alpha-2-macroglobulin subfamily.</text>
</comment>
<dbReference type="EMBL" id="BNAF01000001">
    <property type="protein sequence ID" value="GHE23423.1"/>
    <property type="molecule type" value="Genomic_DNA"/>
</dbReference>
<dbReference type="PANTHER" id="PTHR40094:SF1">
    <property type="entry name" value="UBIQUITIN DOMAIN-CONTAINING PROTEIN"/>
    <property type="match status" value="1"/>
</dbReference>
<dbReference type="Proteomes" id="UP000620550">
    <property type="component" value="Unassembled WGS sequence"/>
</dbReference>
<evidence type="ECO:0000256" key="2">
    <source>
        <dbReference type="PROSITE-ProRule" id="PRU00339"/>
    </source>
</evidence>
<dbReference type="PROSITE" id="PS50005">
    <property type="entry name" value="TPR"/>
    <property type="match status" value="1"/>
</dbReference>
<keyword evidence="5" id="KW-1185">Reference proteome</keyword>
<dbReference type="InterPro" id="IPR051802">
    <property type="entry name" value="YfhM-like"/>
</dbReference>
<proteinExistence type="inferred from homology"/>
<evidence type="ECO:0000313" key="5">
    <source>
        <dbReference type="Proteomes" id="UP000620550"/>
    </source>
</evidence>
<dbReference type="InterPro" id="IPR041246">
    <property type="entry name" value="Bact_MG10"/>
</dbReference>
<dbReference type="InterPro" id="IPR001599">
    <property type="entry name" value="Macroglobln_a2"/>
</dbReference>
<accession>A0ABQ3HSU1</accession>
<dbReference type="Pfam" id="PF01835">
    <property type="entry name" value="MG2"/>
    <property type="match status" value="1"/>
</dbReference>
<dbReference type="InterPro" id="IPR012910">
    <property type="entry name" value="Plug_dom"/>
</dbReference>